<feature type="compositionally biased region" description="Basic and acidic residues" evidence="10">
    <location>
        <begin position="1682"/>
        <end position="1707"/>
    </location>
</feature>
<reference evidence="12 13" key="1">
    <citation type="submission" date="2020-08" db="EMBL/GenBank/DDBJ databases">
        <title>Aphidius gifuensis genome sequencing and assembly.</title>
        <authorList>
            <person name="Du Z."/>
        </authorList>
    </citation>
    <scope>NUCLEOTIDE SEQUENCE [LARGE SCALE GENOMIC DNA]</scope>
    <source>
        <strain evidence="12">YNYX2018</strain>
        <tissue evidence="12">Adults</tissue>
    </source>
</reference>
<feature type="region of interest" description="Disordered" evidence="10">
    <location>
        <begin position="1682"/>
        <end position="1712"/>
    </location>
</feature>
<dbReference type="EMBL" id="JACMRX010000005">
    <property type="protein sequence ID" value="KAF7989470.1"/>
    <property type="molecule type" value="Genomic_DNA"/>
</dbReference>
<keyword evidence="13" id="KW-1185">Reference proteome</keyword>
<gene>
    <name evidence="12" type="ORF">HCN44_008144</name>
</gene>
<feature type="region of interest" description="Disordered" evidence="10">
    <location>
        <begin position="1125"/>
        <end position="1145"/>
    </location>
</feature>
<dbReference type="Pfam" id="PF00151">
    <property type="entry name" value="Lipase"/>
    <property type="match status" value="1"/>
</dbReference>
<evidence type="ECO:0000256" key="5">
    <source>
        <dbReference type="ARBA" id="ARBA00022525"/>
    </source>
</evidence>
<dbReference type="EC" id="3.1.1.32" evidence="4"/>
<evidence type="ECO:0000256" key="2">
    <source>
        <dbReference type="ARBA" id="ARBA00004613"/>
    </source>
</evidence>
<evidence type="ECO:0000313" key="13">
    <source>
        <dbReference type="Proteomes" id="UP000639338"/>
    </source>
</evidence>
<evidence type="ECO:0000256" key="1">
    <source>
        <dbReference type="ARBA" id="ARBA00000111"/>
    </source>
</evidence>
<dbReference type="CDD" id="cd00882">
    <property type="entry name" value="Ras_like_GTPase"/>
    <property type="match status" value="1"/>
</dbReference>
<dbReference type="GO" id="GO:0016042">
    <property type="term" value="P:lipid catabolic process"/>
    <property type="evidence" value="ECO:0007669"/>
    <property type="project" value="TreeGrafter"/>
</dbReference>
<evidence type="ECO:0000256" key="6">
    <source>
        <dbReference type="ARBA" id="ARBA00022801"/>
    </source>
</evidence>
<comment type="similarity">
    <text evidence="3 8">Belongs to the AB hydrolase superfamily. Lipase family.</text>
</comment>
<evidence type="ECO:0000259" key="11">
    <source>
        <dbReference type="Pfam" id="PF00151"/>
    </source>
</evidence>
<dbReference type="SUPFAM" id="SSF53474">
    <property type="entry name" value="alpha/beta-Hydrolases"/>
    <property type="match status" value="1"/>
</dbReference>
<feature type="compositionally biased region" description="Gly residues" evidence="10">
    <location>
        <begin position="1127"/>
        <end position="1143"/>
    </location>
</feature>
<name>A0A834XQ60_APHGI</name>
<dbReference type="PRINTS" id="PR00821">
    <property type="entry name" value="TAGLIPASE"/>
</dbReference>
<protein>
    <recommendedName>
        <fullName evidence="4">phospholipase A1</fullName>
        <ecNumber evidence="4">3.1.1.32</ecNumber>
    </recommendedName>
</protein>
<evidence type="ECO:0000256" key="9">
    <source>
        <dbReference type="SAM" id="Coils"/>
    </source>
</evidence>
<dbReference type="InterPro" id="IPR000734">
    <property type="entry name" value="TAG_lipase"/>
</dbReference>
<comment type="caution">
    <text evidence="12">The sequence shown here is derived from an EMBL/GenBank/DDBJ whole genome shotgun (WGS) entry which is preliminary data.</text>
</comment>
<feature type="region of interest" description="Disordered" evidence="10">
    <location>
        <begin position="1069"/>
        <end position="1103"/>
    </location>
</feature>
<dbReference type="InterPro" id="IPR027417">
    <property type="entry name" value="P-loop_NTPase"/>
</dbReference>
<feature type="coiled-coil region" evidence="9">
    <location>
        <begin position="1733"/>
        <end position="1763"/>
    </location>
</feature>
<proteinExistence type="inferred from homology"/>
<dbReference type="GO" id="GO:0005615">
    <property type="term" value="C:extracellular space"/>
    <property type="evidence" value="ECO:0007669"/>
    <property type="project" value="TreeGrafter"/>
</dbReference>
<dbReference type="Proteomes" id="UP000639338">
    <property type="component" value="Unassembled WGS sequence"/>
</dbReference>
<comment type="catalytic activity">
    <reaction evidence="1">
        <text>a 1,2-diacyl-sn-glycero-3-phosphocholine + H2O = a 2-acyl-sn-glycero-3-phosphocholine + a fatty acid + H(+)</text>
        <dbReference type="Rhea" id="RHEA:18689"/>
        <dbReference type="ChEBI" id="CHEBI:15377"/>
        <dbReference type="ChEBI" id="CHEBI:15378"/>
        <dbReference type="ChEBI" id="CHEBI:28868"/>
        <dbReference type="ChEBI" id="CHEBI:57643"/>
        <dbReference type="ChEBI" id="CHEBI:57875"/>
        <dbReference type="EC" id="3.1.1.32"/>
    </reaction>
</comment>
<dbReference type="PANTHER" id="PTHR11610">
    <property type="entry name" value="LIPASE"/>
    <property type="match status" value="1"/>
</dbReference>
<evidence type="ECO:0000256" key="8">
    <source>
        <dbReference type="RuleBase" id="RU004262"/>
    </source>
</evidence>
<dbReference type="Gene3D" id="3.40.50.1820">
    <property type="entry name" value="alpha/beta hydrolase"/>
    <property type="match status" value="1"/>
</dbReference>
<evidence type="ECO:0000256" key="7">
    <source>
        <dbReference type="ARBA" id="ARBA00023157"/>
    </source>
</evidence>
<keyword evidence="5" id="KW-0964">Secreted</keyword>
<dbReference type="OrthoDB" id="2386367at2759"/>
<keyword evidence="7" id="KW-1015">Disulfide bond</keyword>
<comment type="subcellular location">
    <subcellularLocation>
        <location evidence="2">Secreted</location>
    </subcellularLocation>
</comment>
<dbReference type="CDD" id="cd00707">
    <property type="entry name" value="Pancreat_lipase_like"/>
    <property type="match status" value="1"/>
</dbReference>
<dbReference type="InterPro" id="IPR033906">
    <property type="entry name" value="Lipase_N"/>
</dbReference>
<keyword evidence="9" id="KW-0175">Coiled coil</keyword>
<organism evidence="12 13">
    <name type="scientific">Aphidius gifuensis</name>
    <name type="common">Parasitoid wasp</name>
    <dbReference type="NCBI Taxonomy" id="684658"/>
    <lineage>
        <taxon>Eukaryota</taxon>
        <taxon>Metazoa</taxon>
        <taxon>Ecdysozoa</taxon>
        <taxon>Arthropoda</taxon>
        <taxon>Hexapoda</taxon>
        <taxon>Insecta</taxon>
        <taxon>Pterygota</taxon>
        <taxon>Neoptera</taxon>
        <taxon>Endopterygota</taxon>
        <taxon>Hymenoptera</taxon>
        <taxon>Apocrita</taxon>
        <taxon>Ichneumonoidea</taxon>
        <taxon>Braconidae</taxon>
        <taxon>Aphidiinae</taxon>
        <taxon>Aphidius</taxon>
    </lineage>
</organism>
<evidence type="ECO:0000256" key="10">
    <source>
        <dbReference type="SAM" id="MobiDB-lite"/>
    </source>
</evidence>
<dbReference type="InterPro" id="IPR013818">
    <property type="entry name" value="Lipase"/>
</dbReference>
<accession>A0A834XQ60</accession>
<dbReference type="Gene3D" id="3.40.50.300">
    <property type="entry name" value="P-loop containing nucleotide triphosphate hydrolases"/>
    <property type="match status" value="1"/>
</dbReference>
<dbReference type="SUPFAM" id="SSF52540">
    <property type="entry name" value="P-loop containing nucleoside triphosphate hydrolases"/>
    <property type="match status" value="1"/>
</dbReference>
<evidence type="ECO:0000256" key="3">
    <source>
        <dbReference type="ARBA" id="ARBA00010701"/>
    </source>
</evidence>
<evidence type="ECO:0000313" key="12">
    <source>
        <dbReference type="EMBL" id="KAF7989470.1"/>
    </source>
</evidence>
<sequence length="2158" mass="244798">MHLQIFVSIIINIFGIVYSLKLNLYTRLNPKNRYTLTLDESGENLKNSNINLAFPIKLLIPGWRDEHNESWLMDMRDNYLEVDNYNVIIVDWDSISQSYNYPAVVNGLQSVAVDISLYLEIMKHESFDLNNLHIVGFGVGAHLAGFIGHRFGGKIGRITALDAAGPGFNKDGNRLHKEDAKFVDVIHTCTGVLGATMTLGHTDYYVNEGTCGQPGCSAFNVFCGHSRAYLYMIESIKNPHAFLAEYHYCIKKGKVDLCRPRENTYMGEGATKKHGQFKLSTNSQAPLCTIAFALADGKRIYGVNIAENNIVLQKEVDDIRYKRSNDHVTDNKTNVVKSILNRLNEGERQVKYAEDANIVLVLGNTGAGKSTFVQFMAGNNLSSVAVLNSRGIKTGKYIIIDEHAKIGTSSVNSHTEVPDLVIDVKTNTSIYDCPGFSDTRDAEHDIAGTYFIKKVTDIAKKIKFVFMVNYSSVQSGYDRTDFMRLLKHATNMIKNITKYQDSIAIVATKVDNNESNNEVITTITAFLEEVKQELIKKPDLNNNMIQFINALLTTNETEDQIYTKIGFFKKPNKAGLLSTMKTFQDNKKSLEKLLHNNTKFIEIDNSDDFGYTISADSQIYVLDLVKEIKNNISSSVADIANLVQEHYRISIQKMLNKINLFSSSMDTIDANVIEAQSFSTHINSGYDKILNLIKEIKNVKSAEELSTMIGSSLNFLNLDIIRNKVSVISDQGRYLKFLAKVSVNEFNSSDLSISSDPFQSIVKYLNESKNRIYKNIIDVEYQLKNKIQNNINDIGTKIKNYFSKKEEEFYAIKNLNHDIESTYYKLSEIQKTENDNTEIDKCIQKISDNIYELNITDKDIISANNILSNSVKNGIYLQFLYALKGESKTHSFRCADSLNNVIRYLDNSKQFYHFIISLHERLSSYDIQLDPKVCYNFLTGVTWSNESTKAGDIISQQFINRCYPEYKNDLKYITLDESQWLILDKILKLTLTSDINVFCDSDLRNKLVIKGQYVKLSDIKKHNCKTPLESIHIFALEKIFIDIDFNDPTIKEMIILSPTWDVQGTHKIILDGSPGKPHDTQKAQDGIGNATNGEHGKPGLPGSPGKNFLGISRKVNNAYGLTISANGGRGGPGQSGGDGGKGYDGVTPGHNNLGPYTDMDKDLCQTFQCELTKIRPQNWFESLTSVDKKDIYTVYGSNGRLGGDGGHGGRGGYGGHPGNVIFLTLLSNDAWPINISSNTGDIGTDGHGGDIGKNGTLGKDLHVRVTITPGAMNTGSTHYETTWKYKPAQNDTGPKSNAPGIAGKYEEGILNPDQVKFINLFYPINNYKSYLRENLIDNVRQSELIDFYNLLERNESKSIFVSNFYDTLGFLDEFHSLEQQFFKLHKKISFLPFYESLFNRVNHYKEKMRNDTNNEEYQTLKYLRTTIFSKIHGIKNDPDKNLVVNVASYFESVKKHITLYKNDLKQVNIDEYNENYQKIIQKQIHEANDLINNDILPEIYGILKETNENIMLLEKETISLINIAASEKKEIEEAKKKLEGLMIAKTMLSGIEIAGAVLSLAGPVGVAVGLGTALVAEVAQSGIRKKSQKVTQTQVTSLPDSVSRPIEMVTNLLKIEKKIFQEQLHDVMKEFNEFPNENNMSDIKNEIENTQEQVNKITPNDMARNSSSVDLMKTLRKKLKKSLEKKQKKLESKQSDNDKNNKSDNNKNIKRKLKVIKKSKKHLSKACKALRFNEDSTDHIEGLDEDIEKVNEKIDKLEKYEENIYNIIIPMIQFIEKLFTETRENLNGKSHMALDVSKWKMQSILKDVQIQIREMTQGFNVQVSLIRCIEKFEYGVVTVIQMYDRIQDAYEKKQLTNYIADINSEVKSTSNEKYRNAINKLDLILRSNLVLNEYVHAMSAFEQDIFPYADMYLSQFEMNYTNNNLNDFVDEAVKRITELSDTVVKHSSTLNPTIDNYFHRKTVFHSDSSGPGEFFVWKHEEYHEEISKLLKGKAITIKADIVKGIKHNAVKFNEIGLQFKLSNTTLQQELNTQLKPFVIKMTHLGDSYYKCGNQFYIINHDQQMISHHVISESGTYANENNVYSKIKENPPILSPYSMWKLQLQHSNKSAFKKLIKFAHESIDLGLVGKGQYVDTEDSVCNDSLEKYYKVADIQSTIN</sequence>
<dbReference type="GO" id="GO:0008970">
    <property type="term" value="F:phospholipase A1 activity"/>
    <property type="evidence" value="ECO:0007669"/>
    <property type="project" value="UniProtKB-EC"/>
</dbReference>
<dbReference type="InterPro" id="IPR029058">
    <property type="entry name" value="AB_hydrolase_fold"/>
</dbReference>
<evidence type="ECO:0000256" key="4">
    <source>
        <dbReference type="ARBA" id="ARBA00013179"/>
    </source>
</evidence>
<keyword evidence="6" id="KW-0378">Hydrolase</keyword>
<feature type="domain" description="Lipase" evidence="11">
    <location>
        <begin position="21"/>
        <end position="281"/>
    </location>
</feature>